<evidence type="ECO:0000313" key="2">
    <source>
        <dbReference type="EMBL" id="MEN3748879.1"/>
    </source>
</evidence>
<reference evidence="2 3" key="1">
    <citation type="submission" date="2024-05" db="EMBL/GenBank/DDBJ databases">
        <title>Sphingomonas sp. HF-S3 16S ribosomal RNA gene Genome sequencing and assembly.</title>
        <authorList>
            <person name="Lee H."/>
        </authorList>
    </citation>
    <scope>NUCLEOTIDE SEQUENCE [LARGE SCALE GENOMIC DNA]</scope>
    <source>
        <strain evidence="2 3">HF-S3</strain>
    </source>
</reference>
<name>A0ABV0BBF4_9SPHN</name>
<organism evidence="2 3">
    <name type="scientific">Sphingomonas rustica</name>
    <dbReference type="NCBI Taxonomy" id="3103142"/>
    <lineage>
        <taxon>Bacteria</taxon>
        <taxon>Pseudomonadati</taxon>
        <taxon>Pseudomonadota</taxon>
        <taxon>Alphaproteobacteria</taxon>
        <taxon>Sphingomonadales</taxon>
        <taxon>Sphingomonadaceae</taxon>
        <taxon>Sphingomonas</taxon>
    </lineage>
</organism>
<evidence type="ECO:0000313" key="3">
    <source>
        <dbReference type="Proteomes" id="UP001427805"/>
    </source>
</evidence>
<dbReference type="PROSITE" id="PS51257">
    <property type="entry name" value="PROKAR_LIPOPROTEIN"/>
    <property type="match status" value="1"/>
</dbReference>
<evidence type="ECO:0008006" key="4">
    <source>
        <dbReference type="Google" id="ProtNLM"/>
    </source>
</evidence>
<dbReference type="Proteomes" id="UP001427805">
    <property type="component" value="Unassembled WGS sequence"/>
</dbReference>
<accession>A0ABV0BBF4</accession>
<feature type="chain" id="PRO_5047103698" description="Lipoprotein" evidence="1">
    <location>
        <begin position="19"/>
        <end position="244"/>
    </location>
</feature>
<keyword evidence="1" id="KW-0732">Signal</keyword>
<evidence type="ECO:0000256" key="1">
    <source>
        <dbReference type="SAM" id="SignalP"/>
    </source>
</evidence>
<sequence length="244" mass="25294">MIARLGFYMLVILPLALAGCGKSDEIADAVPAAQVNGVDPALASALQGQIMVDPNLTQQSNADAVRPPAQPYSAGIPVETVAANGQKPDLAGLMKAPAPVQAGKACKTCKASRDSVTLGALAQRQGGTTGACASAIRYGAGWAQRLPADLPLFPQARVTEAAGTEGGQCALRVVSFSASQPMQVMLDWYYTRATRAGYSSEHQVDGDEHILGGTRDRDGGAYVLYMTSREDGGTDIDLVANNGV</sequence>
<protein>
    <recommendedName>
        <fullName evidence="4">Lipoprotein</fullName>
    </recommendedName>
</protein>
<feature type="signal peptide" evidence="1">
    <location>
        <begin position="1"/>
        <end position="18"/>
    </location>
</feature>
<gene>
    <name evidence="2" type="ORF">TPR58_17015</name>
</gene>
<dbReference type="EMBL" id="JBDIZK010000010">
    <property type="protein sequence ID" value="MEN3748879.1"/>
    <property type="molecule type" value="Genomic_DNA"/>
</dbReference>
<keyword evidence="3" id="KW-1185">Reference proteome</keyword>
<proteinExistence type="predicted"/>
<comment type="caution">
    <text evidence="2">The sequence shown here is derived from an EMBL/GenBank/DDBJ whole genome shotgun (WGS) entry which is preliminary data.</text>
</comment>
<dbReference type="RefSeq" id="WP_346247916.1">
    <property type="nucleotide sequence ID" value="NZ_JBDIZK010000010.1"/>
</dbReference>